<dbReference type="PRINTS" id="PR00038">
    <property type="entry name" value="HTHLUXR"/>
</dbReference>
<dbReference type="SMART" id="SM00421">
    <property type="entry name" value="HTH_LUXR"/>
    <property type="match status" value="1"/>
</dbReference>
<reference evidence="3" key="1">
    <citation type="submission" date="2016-09" db="EMBL/GenBank/DDBJ databases">
        <authorList>
            <person name="Greninger A.L."/>
            <person name="Jerome K.R."/>
            <person name="Mcnair B."/>
            <person name="Wallis C."/>
            <person name="Fang F."/>
        </authorList>
    </citation>
    <scope>NUCLEOTIDE SEQUENCE [LARGE SCALE GENOMIC DNA]</scope>
    <source>
        <strain evidence="3">M6</strain>
    </source>
</reference>
<protein>
    <submittedName>
        <fullName evidence="2">Helix-turn-helix transcriptional regulator</fullName>
    </submittedName>
</protein>
<dbReference type="InterPro" id="IPR000792">
    <property type="entry name" value="Tscrpt_reg_LuxR_C"/>
</dbReference>
<dbReference type="Proteomes" id="UP000094053">
    <property type="component" value="Unassembled WGS sequence"/>
</dbReference>
<dbReference type="Pfam" id="PF00196">
    <property type="entry name" value="GerE"/>
    <property type="match status" value="1"/>
</dbReference>
<dbReference type="Gene3D" id="3.40.50.300">
    <property type="entry name" value="P-loop containing nucleotide triphosphate hydrolases"/>
    <property type="match status" value="1"/>
</dbReference>
<dbReference type="InterPro" id="IPR016032">
    <property type="entry name" value="Sig_transdc_resp-reg_C-effctor"/>
</dbReference>
<dbReference type="PROSITE" id="PS50043">
    <property type="entry name" value="HTH_LUXR_2"/>
    <property type="match status" value="1"/>
</dbReference>
<dbReference type="GO" id="GO:0003677">
    <property type="term" value="F:DNA binding"/>
    <property type="evidence" value="ECO:0007669"/>
    <property type="project" value="InterPro"/>
</dbReference>
<dbReference type="PANTHER" id="PTHR47691">
    <property type="entry name" value="REGULATOR-RELATED"/>
    <property type="match status" value="1"/>
</dbReference>
<dbReference type="InterPro" id="IPR027417">
    <property type="entry name" value="P-loop_NTPase"/>
</dbReference>
<dbReference type="OrthoDB" id="134933at2"/>
<feature type="domain" description="HTH luxR-type" evidence="1">
    <location>
        <begin position="816"/>
        <end position="878"/>
    </location>
</feature>
<dbReference type="GO" id="GO:0006355">
    <property type="term" value="P:regulation of DNA-templated transcription"/>
    <property type="evidence" value="ECO:0007669"/>
    <property type="project" value="InterPro"/>
</dbReference>
<dbReference type="SUPFAM" id="SSF46894">
    <property type="entry name" value="C-terminal effector domain of the bipartite response regulators"/>
    <property type="match status" value="1"/>
</dbReference>
<dbReference type="Pfam" id="PF13191">
    <property type="entry name" value="AAA_16"/>
    <property type="match status" value="1"/>
</dbReference>
<dbReference type="InterPro" id="IPR041664">
    <property type="entry name" value="AAA_16"/>
</dbReference>
<comment type="caution">
    <text evidence="2">The sequence shown here is derived from an EMBL/GenBank/DDBJ whole genome shotgun (WGS) entry which is preliminary data.</text>
</comment>
<evidence type="ECO:0000259" key="1">
    <source>
        <dbReference type="PROSITE" id="PS50043"/>
    </source>
</evidence>
<dbReference type="AlphaFoldDB" id="A0A1E3RQZ1"/>
<dbReference type="SUPFAM" id="SSF52540">
    <property type="entry name" value="P-loop containing nucleoside triphosphate hydrolases"/>
    <property type="match status" value="1"/>
</dbReference>
<keyword evidence="3" id="KW-1185">Reference proteome</keyword>
<dbReference type="InterPro" id="IPR036388">
    <property type="entry name" value="WH-like_DNA-bd_sf"/>
</dbReference>
<name>A0A1E3RQZ1_MYCFV</name>
<dbReference type="SUPFAM" id="SSF48452">
    <property type="entry name" value="TPR-like"/>
    <property type="match status" value="2"/>
</dbReference>
<dbReference type="STRING" id="1776.BHQ18_00585"/>
<dbReference type="RefSeq" id="WP_069411626.1">
    <property type="nucleotide sequence ID" value="NZ_JACKUL010000020.1"/>
</dbReference>
<proteinExistence type="predicted"/>
<dbReference type="EMBL" id="MIHA01000001">
    <property type="protein sequence ID" value="ODQ92274.1"/>
    <property type="molecule type" value="Genomic_DNA"/>
</dbReference>
<organism evidence="2 3">
    <name type="scientific">Mycolicibacterium flavescens</name>
    <name type="common">Mycobacterium flavescens</name>
    <dbReference type="NCBI Taxonomy" id="1776"/>
    <lineage>
        <taxon>Bacteria</taxon>
        <taxon>Bacillati</taxon>
        <taxon>Actinomycetota</taxon>
        <taxon>Actinomycetes</taxon>
        <taxon>Mycobacteriales</taxon>
        <taxon>Mycobacteriaceae</taxon>
        <taxon>Mycolicibacterium</taxon>
    </lineage>
</organism>
<dbReference type="InterPro" id="IPR011990">
    <property type="entry name" value="TPR-like_helical_dom_sf"/>
</dbReference>
<gene>
    <name evidence="2" type="ORF">BHQ18_00585</name>
</gene>
<dbReference type="PANTHER" id="PTHR47691:SF3">
    <property type="entry name" value="HTH-TYPE TRANSCRIPTIONAL REGULATOR RV0890C-RELATED"/>
    <property type="match status" value="1"/>
</dbReference>
<sequence length="878" mass="93778">MVDVPVAPTSFVGRVVDLDELAGRVEATATGGLQILAVTGEPGVGKTALLRQLCDRVPESRWAAALPWESARDGAVVAQLLQRPAPTDPVAAAQEIAAGVTDPTLLVVDDAAHTDQVSWQALSTLLHHHRALPVLVVTVFDTYPDTVSDIIAGEFAVTGLDRAEVAAMAAARGRILHPSMVDRLATHTGGNPRHIRALLDEVPPTMWTQFDARLPAPRRVREEVAAKLAEAGPDGSALTVALTILGEHATLTDAARLAGIDEPLAAVEAASRAGLLTGDPFEPAVRDPITAAAVIDAHGPQATAAAHRRAAEIAEHPVARLRHRVAATAVRDQGLADEVDALARSRSADGAWQQAAVLFRDASRLTDDPLLRDERLTRSVDALVAAGDCVGAASLVPAVENLRETPLRNATLAYLAILRGRATEAELRLHRAWDIVNVERDRGTAAFIAQRHVLHALVHCQGDELVNWADRALDLADPDSPAGIEAAAIRGLGLLAAGHPKRASAAYDDLHTRVRHGAQAQRVVMGRGWVQLMRDDVDAARASLESACAAAALGGSIRITLWSYAWLARTQFAMGEWDSALRSVEEGRALAASSGIVLITPLLEWTAGQISALRGDWDAADAAARAASDGPSEYAMMRVPTLLLRAQIAEARADYAAVRRILEPLQRISAGTSLQEPGYWPWVDTLGNALVLDGDPAAADTLLRPHEQRAKTRGHRSAQARLGAVRGRLLGATGDIASACRAFEHSLALLDGLPLRYDTARVNFTYGQTLRRAGKRREADAAIGAARELYAALGAQTYVARCDRELKAGGFNQSRENRDAVDLTPQEEAVTTLVAKGLSNREVAAELYVSPKTVQYHLTRIYAKLGVRSRSELAALRR</sequence>
<evidence type="ECO:0000313" key="2">
    <source>
        <dbReference type="EMBL" id="ODQ92274.1"/>
    </source>
</evidence>
<dbReference type="Gene3D" id="1.25.40.10">
    <property type="entry name" value="Tetratricopeptide repeat domain"/>
    <property type="match status" value="1"/>
</dbReference>
<dbReference type="PROSITE" id="PS00622">
    <property type="entry name" value="HTH_LUXR_1"/>
    <property type="match status" value="1"/>
</dbReference>
<dbReference type="CDD" id="cd06170">
    <property type="entry name" value="LuxR_C_like"/>
    <property type="match status" value="1"/>
</dbReference>
<accession>A0A1E3RQZ1</accession>
<dbReference type="CDD" id="cd00267">
    <property type="entry name" value="ABC_ATPase"/>
    <property type="match status" value="1"/>
</dbReference>
<dbReference type="Gene3D" id="1.10.10.10">
    <property type="entry name" value="Winged helix-like DNA-binding domain superfamily/Winged helix DNA-binding domain"/>
    <property type="match status" value="1"/>
</dbReference>
<evidence type="ECO:0000313" key="3">
    <source>
        <dbReference type="Proteomes" id="UP000094053"/>
    </source>
</evidence>